<proteinExistence type="predicted"/>
<dbReference type="RefSeq" id="WP_132384089.1">
    <property type="nucleotide sequence ID" value="NZ_SNVI01000008.1"/>
</dbReference>
<name>A0A4Y8MH52_9BURK</name>
<sequence length="219" mass="22546">MRVACLHTAESNIEIFGAAARQLGLPDDALIHEVRADLLDAVEMAHSLSPNVERQTVDVLLRLAGHADAVLLTCSTLGICAGAASVVAGVPVLRVDASLAEDATRGPGNVVVLCATETTVQTTATIFNEAAKQSAAEVEIRLVEGAWALFKLGEKFRYLAAIADAAEQAYADGASVVALAQASMAPAADLITGTPRPLTSPAAGLAATMRAIGYAQRCP</sequence>
<accession>A0A4Y8MH52</accession>
<gene>
    <name evidence="1" type="ORF">E2553_44940</name>
</gene>
<dbReference type="Proteomes" id="UP000297385">
    <property type="component" value="Unassembled WGS sequence"/>
</dbReference>
<reference evidence="1 2" key="1">
    <citation type="submission" date="2019-03" db="EMBL/GenBank/DDBJ databases">
        <title>Complete Genome Sequence of Paraburkholderia dipogonis ICMP 19430T, a Nitrogen-fixing Symbiont of the South African Invasive Legume Dipogon lignosus in New Zealand.</title>
        <authorList>
            <person name="De Meyer S.E."/>
        </authorList>
    </citation>
    <scope>NUCLEOTIDE SEQUENCE [LARGE SCALE GENOMIC DNA]</scope>
    <source>
        <strain evidence="1 2">ICMP 19430</strain>
    </source>
</reference>
<dbReference type="EMBL" id="SNVI01000008">
    <property type="protein sequence ID" value="TFE36796.1"/>
    <property type="molecule type" value="Genomic_DNA"/>
</dbReference>
<dbReference type="AlphaFoldDB" id="A0A4Y8MH52"/>
<evidence type="ECO:0000313" key="2">
    <source>
        <dbReference type="Proteomes" id="UP000297385"/>
    </source>
</evidence>
<protein>
    <submittedName>
        <fullName evidence="1">Asp/Glu racemase</fullName>
    </submittedName>
</protein>
<organism evidence="1 2">
    <name type="scientific">Paraburkholderia dipogonis</name>
    <dbReference type="NCBI Taxonomy" id="1211383"/>
    <lineage>
        <taxon>Bacteria</taxon>
        <taxon>Pseudomonadati</taxon>
        <taxon>Pseudomonadota</taxon>
        <taxon>Betaproteobacteria</taxon>
        <taxon>Burkholderiales</taxon>
        <taxon>Burkholderiaceae</taxon>
        <taxon>Paraburkholderia</taxon>
    </lineage>
</organism>
<evidence type="ECO:0000313" key="1">
    <source>
        <dbReference type="EMBL" id="TFE36796.1"/>
    </source>
</evidence>
<comment type="caution">
    <text evidence="1">The sequence shown here is derived from an EMBL/GenBank/DDBJ whole genome shotgun (WGS) entry which is preliminary data.</text>
</comment>